<keyword evidence="1" id="KW-0472">Membrane</keyword>
<reference evidence="2" key="1">
    <citation type="submission" date="2020-08" db="EMBL/GenBank/DDBJ databases">
        <title>Genome public.</title>
        <authorList>
            <person name="Liu C."/>
            <person name="Sun Q."/>
        </authorList>
    </citation>
    <scope>NUCLEOTIDE SEQUENCE</scope>
    <source>
        <strain evidence="2">NSJ-55</strain>
    </source>
</reference>
<feature type="transmembrane region" description="Helical" evidence="1">
    <location>
        <begin position="12"/>
        <end position="37"/>
    </location>
</feature>
<dbReference type="AlphaFoldDB" id="A0A923LLA2"/>
<evidence type="ECO:0000313" key="3">
    <source>
        <dbReference type="Proteomes" id="UP000652477"/>
    </source>
</evidence>
<feature type="transmembrane region" description="Helical" evidence="1">
    <location>
        <begin position="43"/>
        <end position="60"/>
    </location>
</feature>
<dbReference type="RefSeq" id="WP_186876672.1">
    <property type="nucleotide sequence ID" value="NZ_JACOPF010000003.1"/>
</dbReference>
<protein>
    <submittedName>
        <fullName evidence="2">Uncharacterized protein</fullName>
    </submittedName>
</protein>
<keyword evidence="1" id="KW-0812">Transmembrane</keyword>
<sequence length="193" mass="22442">MHRRDLHKYSKIGMVAILIILILDAFNISSILSIPFNNLNLDLWNILVVIILYVLTYEIIQKRDNCRKKNQEEFARILLENTYRECYSYKNIIADEAFKKICPKRFPGDQTMENNAAYHNMRSAPFDHDSVIFSLGEAGVISASNISNYLMVKNKYSIYFSNVTIFPDMDEITNPLKRDLEHVLDKAIGELKK</sequence>
<evidence type="ECO:0000313" key="2">
    <source>
        <dbReference type="EMBL" id="MBC5690021.1"/>
    </source>
</evidence>
<proteinExistence type="predicted"/>
<organism evidence="2 3">
    <name type="scientific">Mediterraneibacter hominis</name>
    <dbReference type="NCBI Taxonomy" id="2763054"/>
    <lineage>
        <taxon>Bacteria</taxon>
        <taxon>Bacillati</taxon>
        <taxon>Bacillota</taxon>
        <taxon>Clostridia</taxon>
        <taxon>Lachnospirales</taxon>
        <taxon>Lachnospiraceae</taxon>
        <taxon>Mediterraneibacter</taxon>
    </lineage>
</organism>
<gene>
    <name evidence="2" type="ORF">H8S37_13975</name>
</gene>
<name>A0A923LLA2_9FIRM</name>
<keyword evidence="3" id="KW-1185">Reference proteome</keyword>
<evidence type="ECO:0000256" key="1">
    <source>
        <dbReference type="SAM" id="Phobius"/>
    </source>
</evidence>
<dbReference type="EMBL" id="JACOPF010000003">
    <property type="protein sequence ID" value="MBC5690021.1"/>
    <property type="molecule type" value="Genomic_DNA"/>
</dbReference>
<keyword evidence="1" id="KW-1133">Transmembrane helix</keyword>
<dbReference type="Proteomes" id="UP000652477">
    <property type="component" value="Unassembled WGS sequence"/>
</dbReference>
<comment type="caution">
    <text evidence="2">The sequence shown here is derived from an EMBL/GenBank/DDBJ whole genome shotgun (WGS) entry which is preliminary data.</text>
</comment>
<accession>A0A923LLA2</accession>